<evidence type="ECO:0000256" key="1">
    <source>
        <dbReference type="SAM" id="SignalP"/>
    </source>
</evidence>
<sequence>MQVMLIFSLSKIIFSAITLLVCAQATVVQANELPLAVFAERVSQMDNSIVKLRFELLESALQASGKAFRLSNCPYTESDASDLRYAILVKQGKQCNVAATSGGADFTKDLLLVPIPIHLGAGGYRVFFANKAGAAKAAQVKTLDDLRALTIGSGKAWADTDIMRAAQLKVIPGEYARLFRMISLKRFDLLSRGILEINSEKKLVANDPDIEIERKLLLVYPSDLFFYVSPTTPDIQKAIEVGMKRLHKSGKLLDLLNNSFVKQANLASLDIKHRVVVHIDNPYMPAAEAAALKQYTLPWVKLN</sequence>
<dbReference type="SUPFAM" id="SSF53850">
    <property type="entry name" value="Periplasmic binding protein-like II"/>
    <property type="match status" value="1"/>
</dbReference>
<evidence type="ECO:0008006" key="4">
    <source>
        <dbReference type="Google" id="ProtNLM"/>
    </source>
</evidence>
<keyword evidence="1" id="KW-0732">Signal</keyword>
<dbReference type="EMBL" id="CP036282">
    <property type="protein sequence ID" value="QDL55274.1"/>
    <property type="molecule type" value="Genomic_DNA"/>
</dbReference>
<proteinExistence type="predicted"/>
<protein>
    <recommendedName>
        <fullName evidence="4">Transporter substrate-binding domain-containing protein</fullName>
    </recommendedName>
</protein>
<dbReference type="RefSeq" id="WP_142812434.1">
    <property type="nucleotide sequence ID" value="NZ_CP036282.1"/>
</dbReference>
<organism evidence="2 3">
    <name type="scientific">Rhodoferax aquaticus</name>
    <dbReference type="NCBI Taxonomy" id="2527691"/>
    <lineage>
        <taxon>Bacteria</taxon>
        <taxon>Pseudomonadati</taxon>
        <taxon>Pseudomonadota</taxon>
        <taxon>Betaproteobacteria</taxon>
        <taxon>Burkholderiales</taxon>
        <taxon>Comamonadaceae</taxon>
        <taxon>Rhodoferax</taxon>
    </lineage>
</organism>
<reference evidence="3" key="1">
    <citation type="submission" date="2019-02" db="EMBL/GenBank/DDBJ databases">
        <title>Complete genome sequence of Rhodoferax sp. Gr-4.</title>
        <authorList>
            <person name="Jin L."/>
        </authorList>
    </citation>
    <scope>NUCLEOTIDE SEQUENCE [LARGE SCALE GENOMIC DNA]</scope>
    <source>
        <strain evidence="3">Gr-4</strain>
    </source>
</reference>
<dbReference type="KEGG" id="rhg:EXZ61_14480"/>
<reference evidence="3" key="2">
    <citation type="journal article" date="2020" name="Int. J. Syst. Evol. Microbiol.">
        <title>Genomic insights into a novel species Rhodoferax aquaticus sp. nov., isolated from freshwater.</title>
        <authorList>
            <person name="Li T."/>
            <person name="Zhuo Y."/>
            <person name="Jin C.Z."/>
            <person name="Wu X."/>
            <person name="Ko S.R."/>
            <person name="Jin F.J."/>
            <person name="Ahn C.Y."/>
            <person name="Oh H.M."/>
            <person name="Lee H.G."/>
            <person name="Jin L."/>
        </authorList>
    </citation>
    <scope>NUCLEOTIDE SEQUENCE [LARGE SCALE GENOMIC DNA]</scope>
    <source>
        <strain evidence="3">Gr-4</strain>
    </source>
</reference>
<dbReference type="Proteomes" id="UP000317365">
    <property type="component" value="Chromosome"/>
</dbReference>
<dbReference type="AlphaFoldDB" id="A0A515ERJ9"/>
<evidence type="ECO:0000313" key="2">
    <source>
        <dbReference type="EMBL" id="QDL55274.1"/>
    </source>
</evidence>
<feature type="signal peptide" evidence="1">
    <location>
        <begin position="1"/>
        <end position="30"/>
    </location>
</feature>
<accession>A0A515ERJ9</accession>
<feature type="chain" id="PRO_5021724750" description="Transporter substrate-binding domain-containing protein" evidence="1">
    <location>
        <begin position="31"/>
        <end position="303"/>
    </location>
</feature>
<gene>
    <name evidence="2" type="ORF">EXZ61_14480</name>
</gene>
<evidence type="ECO:0000313" key="3">
    <source>
        <dbReference type="Proteomes" id="UP000317365"/>
    </source>
</evidence>
<keyword evidence="3" id="KW-1185">Reference proteome</keyword>
<name>A0A515ERJ9_9BURK</name>